<dbReference type="OrthoDB" id="9804366at2"/>
<evidence type="ECO:0000256" key="1">
    <source>
        <dbReference type="ARBA" id="ARBA00001933"/>
    </source>
</evidence>
<reference evidence="8 9" key="1">
    <citation type="submission" date="2018-03" db="EMBL/GenBank/DDBJ databases">
        <authorList>
            <person name="Gulvik C.A."/>
        </authorList>
    </citation>
    <scope>NUCLEOTIDE SEQUENCE [LARGE SCALE GENOMIC DNA]</scope>
    <source>
        <strain evidence="8 9">JCM 31581</strain>
    </source>
</reference>
<dbReference type="Pfam" id="PF00266">
    <property type="entry name" value="Aminotran_5"/>
    <property type="match status" value="1"/>
</dbReference>
<dbReference type="InterPro" id="IPR015424">
    <property type="entry name" value="PyrdxlP-dep_Trfase"/>
</dbReference>
<evidence type="ECO:0000256" key="6">
    <source>
        <dbReference type="RuleBase" id="RU004504"/>
    </source>
</evidence>
<evidence type="ECO:0000256" key="3">
    <source>
        <dbReference type="ARBA" id="ARBA00012239"/>
    </source>
</evidence>
<comment type="caution">
    <text evidence="8">The sequence shown here is derived from an EMBL/GenBank/DDBJ whole genome shotgun (WGS) entry which is preliminary data.</text>
</comment>
<evidence type="ECO:0000313" key="9">
    <source>
        <dbReference type="Proteomes" id="UP000277864"/>
    </source>
</evidence>
<evidence type="ECO:0000256" key="5">
    <source>
        <dbReference type="ARBA" id="ARBA00050776"/>
    </source>
</evidence>
<sequence length="388" mass="42759">MGIYFDYAATSLKKPQAVAQEISQLLLSETCGNPSRGAHDFSLNGYRKLYQAKERLKTFFNLPSSAGIGYTMNATMALNMAIQGLFQPGDHVITTNYEHNSVLRPLYLKEKQGVELSFVPCDKVTGKIHYDEIEKLIQPNTKGIVCTHASNVIGNVIDLRKISTICQKHDLLFIVDASQTAGSLPIDVQDLGIDVLCFTGHKSLYGPQGIGGICFKEALPFEPLLVGGSGVHSQDKIHPHDYPTVLEAGTTNLLGIVGLDASLKELMEQGLDKVHQKQMAMANRFYEGIKGLEKVTFYGDYEATCRTGIVSFNIGNLPSAEIADYLNETYEIAVRPGLHCAPLVHEAMGTTHQGMVRFSFSHYHTEEEVDQAIQAVQTIYEKVEESLL</sequence>
<dbReference type="InterPro" id="IPR015421">
    <property type="entry name" value="PyrdxlP-dep_Trfase_major"/>
</dbReference>
<dbReference type="RefSeq" id="WP_125942779.1">
    <property type="nucleotide sequence ID" value="NZ_PXZH01000001.1"/>
</dbReference>
<keyword evidence="4" id="KW-0663">Pyridoxal phosphate</keyword>
<evidence type="ECO:0000313" key="8">
    <source>
        <dbReference type="EMBL" id="RST90166.1"/>
    </source>
</evidence>
<evidence type="ECO:0000256" key="4">
    <source>
        <dbReference type="ARBA" id="ARBA00022898"/>
    </source>
</evidence>
<organism evidence="8 9">
    <name type="scientific">Vagococcus humatus</name>
    <dbReference type="NCBI Taxonomy" id="1889241"/>
    <lineage>
        <taxon>Bacteria</taxon>
        <taxon>Bacillati</taxon>
        <taxon>Bacillota</taxon>
        <taxon>Bacilli</taxon>
        <taxon>Lactobacillales</taxon>
        <taxon>Enterococcaceae</taxon>
        <taxon>Vagococcus</taxon>
    </lineage>
</organism>
<keyword evidence="9" id="KW-1185">Reference proteome</keyword>
<dbReference type="EMBL" id="PXZH01000001">
    <property type="protein sequence ID" value="RST90166.1"/>
    <property type="molecule type" value="Genomic_DNA"/>
</dbReference>
<evidence type="ECO:0000259" key="7">
    <source>
        <dbReference type="Pfam" id="PF00266"/>
    </source>
</evidence>
<dbReference type="NCBIfam" id="TIGR01977">
    <property type="entry name" value="am_tr_V_EF2568"/>
    <property type="match status" value="1"/>
</dbReference>
<dbReference type="InterPro" id="IPR020578">
    <property type="entry name" value="Aminotrans_V_PyrdxlP_BS"/>
</dbReference>
<dbReference type="InterPro" id="IPR000192">
    <property type="entry name" value="Aminotrans_V_dom"/>
</dbReference>
<comment type="cofactor">
    <cofactor evidence="1 6">
        <name>pyridoxal 5'-phosphate</name>
        <dbReference type="ChEBI" id="CHEBI:597326"/>
    </cofactor>
</comment>
<gene>
    <name evidence="8" type="ORF">C7P63_03565</name>
</gene>
<dbReference type="SUPFAM" id="SSF53383">
    <property type="entry name" value="PLP-dependent transferases"/>
    <property type="match status" value="1"/>
</dbReference>
<dbReference type="PANTHER" id="PTHR43586">
    <property type="entry name" value="CYSTEINE DESULFURASE"/>
    <property type="match status" value="1"/>
</dbReference>
<dbReference type="InterPro" id="IPR015422">
    <property type="entry name" value="PyrdxlP-dep_Trfase_small"/>
</dbReference>
<protein>
    <recommendedName>
        <fullName evidence="3">cysteine desulfurase</fullName>
        <ecNumber evidence="3">2.8.1.7</ecNumber>
    </recommendedName>
</protein>
<comment type="similarity">
    <text evidence="2">Belongs to the class-V pyridoxal-phosphate-dependent aminotransferase family. Csd subfamily.</text>
</comment>
<dbReference type="AlphaFoldDB" id="A0A429Z918"/>
<dbReference type="Gene3D" id="3.40.640.10">
    <property type="entry name" value="Type I PLP-dependent aspartate aminotransferase-like (Major domain)"/>
    <property type="match status" value="1"/>
</dbReference>
<dbReference type="Gene3D" id="3.90.1150.10">
    <property type="entry name" value="Aspartate Aminotransferase, domain 1"/>
    <property type="match status" value="1"/>
</dbReference>
<dbReference type="PANTHER" id="PTHR43586:SF4">
    <property type="entry name" value="ISOPENICILLIN N EPIMERASE"/>
    <property type="match status" value="1"/>
</dbReference>
<dbReference type="GO" id="GO:0031071">
    <property type="term" value="F:cysteine desulfurase activity"/>
    <property type="evidence" value="ECO:0007669"/>
    <property type="project" value="UniProtKB-EC"/>
</dbReference>
<dbReference type="InterPro" id="IPR016454">
    <property type="entry name" value="Cysteine_dSase"/>
</dbReference>
<proteinExistence type="inferred from homology"/>
<name>A0A429Z918_9ENTE</name>
<evidence type="ECO:0000256" key="2">
    <source>
        <dbReference type="ARBA" id="ARBA00010447"/>
    </source>
</evidence>
<dbReference type="InterPro" id="IPR010969">
    <property type="entry name" value="Cys_dSase-rel_unknwn_funct"/>
</dbReference>
<dbReference type="PIRSF" id="PIRSF005572">
    <property type="entry name" value="NifS"/>
    <property type="match status" value="1"/>
</dbReference>
<comment type="catalytic activity">
    <reaction evidence="5">
        <text>(sulfur carrier)-H + L-cysteine = (sulfur carrier)-SH + L-alanine</text>
        <dbReference type="Rhea" id="RHEA:43892"/>
        <dbReference type="Rhea" id="RHEA-COMP:14737"/>
        <dbReference type="Rhea" id="RHEA-COMP:14739"/>
        <dbReference type="ChEBI" id="CHEBI:29917"/>
        <dbReference type="ChEBI" id="CHEBI:35235"/>
        <dbReference type="ChEBI" id="CHEBI:57972"/>
        <dbReference type="ChEBI" id="CHEBI:64428"/>
        <dbReference type="EC" id="2.8.1.7"/>
    </reaction>
</comment>
<feature type="domain" description="Aminotransferase class V" evidence="7">
    <location>
        <begin position="3"/>
        <end position="371"/>
    </location>
</feature>
<dbReference type="Proteomes" id="UP000277864">
    <property type="component" value="Unassembled WGS sequence"/>
</dbReference>
<accession>A0A429Z918</accession>
<dbReference type="EC" id="2.8.1.7" evidence="3"/>
<dbReference type="PROSITE" id="PS00595">
    <property type="entry name" value="AA_TRANSFER_CLASS_5"/>
    <property type="match status" value="1"/>
</dbReference>